<dbReference type="AlphaFoldDB" id="A0A5S5DNV1"/>
<keyword evidence="2" id="KW-1133">Transmembrane helix</keyword>
<reference evidence="3 4" key="1">
    <citation type="submission" date="2019-07" db="EMBL/GenBank/DDBJ databases">
        <title>Genomic Encyclopedia of Type Strains, Phase IV (KMG-IV): sequencing the most valuable type-strain genomes for metagenomic binning, comparative biology and taxonomic classification.</title>
        <authorList>
            <person name="Goeker M."/>
        </authorList>
    </citation>
    <scope>NUCLEOTIDE SEQUENCE [LARGE SCALE GENOMIC DNA]</scope>
    <source>
        <strain evidence="3 4">DSM 18961</strain>
    </source>
</reference>
<evidence type="ECO:0000313" key="3">
    <source>
        <dbReference type="EMBL" id="TYP96492.1"/>
    </source>
</evidence>
<comment type="caution">
    <text evidence="3">The sequence shown here is derived from an EMBL/GenBank/DDBJ whole genome shotgun (WGS) entry which is preliminary data.</text>
</comment>
<dbReference type="InterPro" id="IPR032272">
    <property type="entry name" value="DUF4834"/>
</dbReference>
<evidence type="ECO:0000256" key="1">
    <source>
        <dbReference type="SAM" id="MobiDB-lite"/>
    </source>
</evidence>
<feature type="transmembrane region" description="Helical" evidence="2">
    <location>
        <begin position="12"/>
        <end position="38"/>
    </location>
</feature>
<protein>
    <submittedName>
        <fullName evidence="3">Uncharacterized protein DUF4834</fullName>
    </submittedName>
</protein>
<keyword evidence="4" id="KW-1185">Reference proteome</keyword>
<evidence type="ECO:0000256" key="2">
    <source>
        <dbReference type="SAM" id="Phobius"/>
    </source>
</evidence>
<feature type="compositionally biased region" description="Basic and acidic residues" evidence="1">
    <location>
        <begin position="56"/>
        <end position="80"/>
    </location>
</feature>
<dbReference type="Proteomes" id="UP000323136">
    <property type="component" value="Unassembled WGS sequence"/>
</dbReference>
<dbReference type="EMBL" id="VNIA01000007">
    <property type="protein sequence ID" value="TYP96492.1"/>
    <property type="molecule type" value="Genomic_DNA"/>
</dbReference>
<feature type="region of interest" description="Disordered" evidence="1">
    <location>
        <begin position="48"/>
        <end position="93"/>
    </location>
</feature>
<keyword evidence="2" id="KW-0812">Transmembrane</keyword>
<accession>A0A5S5DNV1</accession>
<gene>
    <name evidence="3" type="ORF">C7447_10758</name>
</gene>
<proteinExistence type="predicted"/>
<keyword evidence="2" id="KW-0472">Membrane</keyword>
<sequence>MTEIHQAGPMNFIKTILIILIIYYAFKFFAKLFAPYLMKKMADKMQQKAEQQFGKSKQESKVKEGETVIDKKPQNDKKSNDSVGEYVDFEEID</sequence>
<name>A0A5S5DNV1_9FLAO</name>
<dbReference type="RefSeq" id="WP_246143083.1">
    <property type="nucleotide sequence ID" value="NZ_VNIA01000007.1"/>
</dbReference>
<dbReference type="Pfam" id="PF16118">
    <property type="entry name" value="DUF4834"/>
    <property type="match status" value="1"/>
</dbReference>
<evidence type="ECO:0000313" key="4">
    <source>
        <dbReference type="Proteomes" id="UP000323136"/>
    </source>
</evidence>
<organism evidence="3 4">
    <name type="scientific">Tenacibaculum adriaticum</name>
    <dbReference type="NCBI Taxonomy" id="413713"/>
    <lineage>
        <taxon>Bacteria</taxon>
        <taxon>Pseudomonadati</taxon>
        <taxon>Bacteroidota</taxon>
        <taxon>Flavobacteriia</taxon>
        <taxon>Flavobacteriales</taxon>
        <taxon>Flavobacteriaceae</taxon>
        <taxon>Tenacibaculum</taxon>
    </lineage>
</organism>